<evidence type="ECO:0000256" key="2">
    <source>
        <dbReference type="ARBA" id="ARBA00008335"/>
    </source>
</evidence>
<feature type="transmembrane region" description="Helical" evidence="7">
    <location>
        <begin position="318"/>
        <end position="339"/>
    </location>
</feature>
<dbReference type="PANTHER" id="PTHR23501:SF198">
    <property type="entry name" value="AZOLE RESISTANCE PROTEIN 1-RELATED"/>
    <property type="match status" value="1"/>
</dbReference>
<evidence type="ECO:0000256" key="5">
    <source>
        <dbReference type="ARBA" id="ARBA00023136"/>
    </source>
</evidence>
<feature type="transmembrane region" description="Helical" evidence="7">
    <location>
        <begin position="176"/>
        <end position="195"/>
    </location>
</feature>
<feature type="transmembrane region" description="Helical" evidence="7">
    <location>
        <begin position="351"/>
        <end position="371"/>
    </location>
</feature>
<keyword evidence="5 7" id="KW-0472">Membrane</keyword>
<feature type="transmembrane region" description="Helical" evidence="7">
    <location>
        <begin position="51"/>
        <end position="77"/>
    </location>
</feature>
<feature type="transmembrane region" description="Helical" evidence="7">
    <location>
        <begin position="120"/>
        <end position="138"/>
    </location>
</feature>
<evidence type="ECO:0000259" key="8">
    <source>
        <dbReference type="PROSITE" id="PS50850"/>
    </source>
</evidence>
<feature type="compositionally biased region" description="Basic and acidic residues" evidence="6">
    <location>
        <begin position="564"/>
        <end position="583"/>
    </location>
</feature>
<dbReference type="CDD" id="cd17502">
    <property type="entry name" value="MFS_Azr1_MDR_like"/>
    <property type="match status" value="1"/>
</dbReference>
<feature type="domain" description="Major facilitator superfamily (MFS) profile" evidence="8">
    <location>
        <begin position="54"/>
        <end position="551"/>
    </location>
</feature>
<comment type="similarity">
    <text evidence="2">Belongs to the major facilitator superfamily.</text>
</comment>
<protein>
    <submittedName>
        <fullName evidence="9">Piso0_001289 protein</fullName>
    </submittedName>
</protein>
<dbReference type="Gene3D" id="1.20.1720.10">
    <property type="entry name" value="Multidrug resistance protein D"/>
    <property type="match status" value="1"/>
</dbReference>
<feature type="transmembrane region" description="Helical" evidence="7">
    <location>
        <begin position="383"/>
        <end position="403"/>
    </location>
</feature>
<feature type="transmembrane region" description="Helical" evidence="7">
    <location>
        <begin position="240"/>
        <end position="264"/>
    </location>
</feature>
<feature type="transmembrane region" description="Helical" evidence="7">
    <location>
        <begin position="89"/>
        <end position="108"/>
    </location>
</feature>
<keyword evidence="4 7" id="KW-1133">Transmembrane helix</keyword>
<evidence type="ECO:0000313" key="9">
    <source>
        <dbReference type="EMBL" id="CCE81389.1"/>
    </source>
</evidence>
<feature type="compositionally biased region" description="Basic and acidic residues" evidence="6">
    <location>
        <begin position="611"/>
        <end position="622"/>
    </location>
</feature>
<organism evidence="9 10">
    <name type="scientific">Pichia sorbitophila (strain ATCC MYA-4447 / BCRC 22081 / CBS 7064 / NBRC 10061 / NRRL Y-12695)</name>
    <name type="common">Hybrid yeast</name>
    <dbReference type="NCBI Taxonomy" id="559304"/>
    <lineage>
        <taxon>Eukaryota</taxon>
        <taxon>Fungi</taxon>
        <taxon>Dikarya</taxon>
        <taxon>Ascomycota</taxon>
        <taxon>Saccharomycotina</taxon>
        <taxon>Pichiomycetes</taxon>
        <taxon>Debaryomycetaceae</taxon>
        <taxon>Millerozyma</taxon>
    </lineage>
</organism>
<keyword evidence="3 7" id="KW-0812">Transmembrane</keyword>
<feature type="transmembrane region" description="Helical" evidence="7">
    <location>
        <begin position="409"/>
        <end position="428"/>
    </location>
</feature>
<dbReference type="EMBL" id="FO082051">
    <property type="protein sequence ID" value="CCE81389.1"/>
    <property type="molecule type" value="Genomic_DNA"/>
</dbReference>
<dbReference type="STRING" id="559304.G8YDZ0"/>
<proteinExistence type="inferred from homology"/>
<dbReference type="InterPro" id="IPR011701">
    <property type="entry name" value="MFS"/>
</dbReference>
<comment type="subcellular location">
    <subcellularLocation>
        <location evidence="1">Membrane</location>
        <topology evidence="1">Multi-pass membrane protein</topology>
    </subcellularLocation>
</comment>
<dbReference type="InterPro" id="IPR036259">
    <property type="entry name" value="MFS_trans_sf"/>
</dbReference>
<dbReference type="FunCoup" id="G8YDZ0">
    <property type="interactions" value="134"/>
</dbReference>
<dbReference type="GO" id="GO:0022857">
    <property type="term" value="F:transmembrane transporter activity"/>
    <property type="evidence" value="ECO:0007669"/>
    <property type="project" value="InterPro"/>
</dbReference>
<reference evidence="9 10" key="1">
    <citation type="journal article" date="2012" name="G3 (Bethesda)">
        <title>Pichia sorbitophila, an interspecies yeast hybrid reveals early steps of genome resolution following polyploidization.</title>
        <authorList>
            <person name="Leh Louis V."/>
            <person name="Despons L."/>
            <person name="Friedrich A."/>
            <person name="Martin T."/>
            <person name="Durrens P."/>
            <person name="Casaregola S."/>
            <person name="Neuveglise C."/>
            <person name="Fairhead C."/>
            <person name="Marck C."/>
            <person name="Cruz J.A."/>
            <person name="Straub M.L."/>
            <person name="Kugler V."/>
            <person name="Sacerdot C."/>
            <person name="Uzunov Z."/>
            <person name="Thierry A."/>
            <person name="Weiss S."/>
            <person name="Bleykasten C."/>
            <person name="De Montigny J."/>
            <person name="Jacques N."/>
            <person name="Jung P."/>
            <person name="Lemaire M."/>
            <person name="Mallet S."/>
            <person name="Morel G."/>
            <person name="Richard G.F."/>
            <person name="Sarkar A."/>
            <person name="Savel G."/>
            <person name="Schacherer J."/>
            <person name="Seret M.L."/>
            <person name="Talla E."/>
            <person name="Samson G."/>
            <person name="Jubin C."/>
            <person name="Poulain J."/>
            <person name="Vacherie B."/>
            <person name="Barbe V."/>
            <person name="Pelletier E."/>
            <person name="Sherman D.J."/>
            <person name="Westhof E."/>
            <person name="Weissenbach J."/>
            <person name="Baret P.V."/>
            <person name="Wincker P."/>
            <person name="Gaillardin C."/>
            <person name="Dujon B."/>
            <person name="Souciet J.L."/>
        </authorList>
    </citation>
    <scope>NUCLEOTIDE SEQUENCE [LARGE SCALE GENOMIC DNA]</scope>
    <source>
        <strain evidence="10">ATCC MYA-4447 / BCRC 22081 / CBS 7064 / NBRC 10061 / NRRL Y-12695</strain>
    </source>
</reference>
<sequence>MKMEAEDNSMKEQVAPLSLEVESHKAKKAYFESDAGDGTKRNQQVLTGTKLILCTLSIFLCLFLVALDQTIVVTLLTEVGNQFNGFDQIGWLSAGFLLATAVFAAVWGKISIIFGRKNTYYVAIFLFEAGSLVCALANSMNTLIGGRVLAGVGGGGIQSVSFIVISEVFPMHMRPLGIALLGCTFAVASVLGPLIGGAFTSHVTWRWCFYVNLPIGGAAAVALFFSFNPPKSKGTIKDKLLMIDYFGVFLMTAGLVLFLMALSLGAGVQYAWNSAAVICLFVIGGIVMILFCVWNFVFSKNPLVPKEVVFIPQVSAAALMMFSMFGFFMSICLYVSVYFQVVHGADAWHSGLHLLPLIIAVVIFSISGGIIIKVTKQVKLPGVIGAILAPVGGGLLCLLGVHSSSSKQIGLLILAGVTIGIQMQVPILSSQVVAPKTPGGVILTTTYVTLGRSVGGALGSDLADAVYNASLKNYLSEAIKKLTNPTIKSELSGLDVSSLSSSTVLLKKMSPETQNFIKEQVMRSIKNVFYMGIGFAGLGLISSLFLSNHKLPDEEKFDENENNNENKETDTALDTEEKEKDDQSQNSHSINMKSDAASNKYFINDTQSSQERTEIKEEQLKA</sequence>
<dbReference type="SUPFAM" id="SSF103473">
    <property type="entry name" value="MFS general substrate transporter"/>
    <property type="match status" value="2"/>
</dbReference>
<dbReference type="InterPro" id="IPR020846">
    <property type="entry name" value="MFS_dom"/>
</dbReference>
<dbReference type="Pfam" id="PF07690">
    <property type="entry name" value="MFS_1"/>
    <property type="match status" value="1"/>
</dbReference>
<evidence type="ECO:0000313" key="10">
    <source>
        <dbReference type="Proteomes" id="UP000005222"/>
    </source>
</evidence>
<feature type="transmembrane region" description="Helical" evidence="7">
    <location>
        <begin position="528"/>
        <end position="546"/>
    </location>
</feature>
<feature type="region of interest" description="Disordered" evidence="6">
    <location>
        <begin position="554"/>
        <end position="622"/>
    </location>
</feature>
<dbReference type="InParanoid" id="G8YDZ0"/>
<dbReference type="GO" id="GO:0005886">
    <property type="term" value="C:plasma membrane"/>
    <property type="evidence" value="ECO:0007669"/>
    <property type="project" value="TreeGrafter"/>
</dbReference>
<evidence type="ECO:0000256" key="1">
    <source>
        <dbReference type="ARBA" id="ARBA00004141"/>
    </source>
</evidence>
<evidence type="ECO:0000256" key="3">
    <source>
        <dbReference type="ARBA" id="ARBA00022692"/>
    </source>
</evidence>
<dbReference type="OMA" id="YKMDENA"/>
<dbReference type="eggNOG" id="KOG0254">
    <property type="taxonomic scope" value="Eukaryota"/>
</dbReference>
<dbReference type="OrthoDB" id="10021397at2759"/>
<evidence type="ECO:0000256" key="7">
    <source>
        <dbReference type="SAM" id="Phobius"/>
    </source>
</evidence>
<name>G8YDZ0_PICSO</name>
<dbReference type="PROSITE" id="PS50850">
    <property type="entry name" value="MFS"/>
    <property type="match status" value="1"/>
</dbReference>
<feature type="transmembrane region" description="Helical" evidence="7">
    <location>
        <begin position="207"/>
        <end position="228"/>
    </location>
</feature>
<gene>
    <name evidence="9" type="primary">Piso0_001289</name>
    <name evidence="9" type="ORF">GNLVRS01_PISO0I01658g</name>
</gene>
<dbReference type="PANTHER" id="PTHR23501">
    <property type="entry name" value="MAJOR FACILITATOR SUPERFAMILY"/>
    <property type="match status" value="1"/>
</dbReference>
<evidence type="ECO:0000256" key="6">
    <source>
        <dbReference type="SAM" id="MobiDB-lite"/>
    </source>
</evidence>
<dbReference type="HOGENOM" id="CLU_000960_22_1_1"/>
<evidence type="ECO:0000256" key="4">
    <source>
        <dbReference type="ARBA" id="ARBA00022989"/>
    </source>
</evidence>
<dbReference type="AlphaFoldDB" id="G8YDZ0"/>
<accession>G8YDZ0</accession>
<keyword evidence="10" id="KW-1185">Reference proteome</keyword>
<dbReference type="Proteomes" id="UP000005222">
    <property type="component" value="Chromosome I"/>
</dbReference>
<feature type="transmembrane region" description="Helical" evidence="7">
    <location>
        <begin position="270"/>
        <end position="297"/>
    </location>
</feature>